<organism evidence="8 9">
    <name type="scientific">Panicum miliaceum</name>
    <name type="common">Proso millet</name>
    <name type="synonym">Broomcorn millet</name>
    <dbReference type="NCBI Taxonomy" id="4540"/>
    <lineage>
        <taxon>Eukaryota</taxon>
        <taxon>Viridiplantae</taxon>
        <taxon>Streptophyta</taxon>
        <taxon>Embryophyta</taxon>
        <taxon>Tracheophyta</taxon>
        <taxon>Spermatophyta</taxon>
        <taxon>Magnoliopsida</taxon>
        <taxon>Liliopsida</taxon>
        <taxon>Poales</taxon>
        <taxon>Poaceae</taxon>
        <taxon>PACMAD clade</taxon>
        <taxon>Panicoideae</taxon>
        <taxon>Panicodae</taxon>
        <taxon>Paniceae</taxon>
        <taxon>Panicinae</taxon>
        <taxon>Panicum</taxon>
        <taxon>Panicum sect. Panicum</taxon>
    </lineage>
</organism>
<evidence type="ECO:0000256" key="4">
    <source>
        <dbReference type="PROSITE-ProRule" id="PRU01343"/>
    </source>
</evidence>
<dbReference type="PROSITE" id="PS51999">
    <property type="entry name" value="ZF_GRF"/>
    <property type="match status" value="1"/>
</dbReference>
<name>A0A3L6TBI5_PANMI</name>
<keyword evidence="9" id="KW-1185">Reference proteome</keyword>
<proteinExistence type="predicted"/>
<dbReference type="GO" id="GO:0008270">
    <property type="term" value="F:zinc ion binding"/>
    <property type="evidence" value="ECO:0007669"/>
    <property type="project" value="UniProtKB-KW"/>
</dbReference>
<keyword evidence="5" id="KW-0175">Coiled coil</keyword>
<feature type="coiled-coil region" evidence="5">
    <location>
        <begin position="110"/>
        <end position="165"/>
    </location>
</feature>
<dbReference type="PANTHER" id="PTHR33248">
    <property type="entry name" value="ZINC ION-BINDING PROTEIN"/>
    <property type="match status" value="1"/>
</dbReference>
<keyword evidence="3" id="KW-0862">Zinc</keyword>
<keyword evidence="1" id="KW-0479">Metal-binding</keyword>
<feature type="region of interest" description="Disordered" evidence="6">
    <location>
        <begin position="1"/>
        <end position="39"/>
    </location>
</feature>
<sequence>MASNHITEAPMDTSMAESRTSGEDSQPPAETGINPSDLPQEEPKFFCACRRPALKQISSTARNPGRRFFSCYSRKDICKVWIWEDLLQQYVEKMVDYNKSTTHDMAIQELAIVREKLNARDKQINELKEKCLSYEDYITVLGTELKCAKEERDVAFEESAKAREELKARDKQTNELAKIDDNEALVATFGDMAISKAKSVTKDDGGSSS</sequence>
<dbReference type="OrthoDB" id="701288at2759"/>
<dbReference type="AlphaFoldDB" id="A0A3L6TBI5"/>
<evidence type="ECO:0000259" key="7">
    <source>
        <dbReference type="PROSITE" id="PS51999"/>
    </source>
</evidence>
<feature type="domain" description="GRF-type" evidence="7">
    <location>
        <begin position="47"/>
        <end position="87"/>
    </location>
</feature>
<evidence type="ECO:0000313" key="9">
    <source>
        <dbReference type="Proteomes" id="UP000275267"/>
    </source>
</evidence>
<keyword evidence="2 4" id="KW-0863">Zinc-finger</keyword>
<dbReference type="Proteomes" id="UP000275267">
    <property type="component" value="Unassembled WGS sequence"/>
</dbReference>
<gene>
    <name evidence="8" type="ORF">C2845_PM03G37190</name>
</gene>
<evidence type="ECO:0000256" key="6">
    <source>
        <dbReference type="SAM" id="MobiDB-lite"/>
    </source>
</evidence>
<comment type="caution">
    <text evidence="8">The sequence shown here is derived from an EMBL/GenBank/DDBJ whole genome shotgun (WGS) entry which is preliminary data.</text>
</comment>
<evidence type="ECO:0000256" key="1">
    <source>
        <dbReference type="ARBA" id="ARBA00022723"/>
    </source>
</evidence>
<evidence type="ECO:0000256" key="2">
    <source>
        <dbReference type="ARBA" id="ARBA00022771"/>
    </source>
</evidence>
<reference evidence="9" key="1">
    <citation type="journal article" date="2019" name="Nat. Commun.">
        <title>The genome of broomcorn millet.</title>
        <authorList>
            <person name="Zou C."/>
            <person name="Miki D."/>
            <person name="Li D."/>
            <person name="Tang Q."/>
            <person name="Xiao L."/>
            <person name="Rajput S."/>
            <person name="Deng P."/>
            <person name="Jia W."/>
            <person name="Huang R."/>
            <person name="Zhang M."/>
            <person name="Sun Y."/>
            <person name="Hu J."/>
            <person name="Fu X."/>
            <person name="Schnable P.S."/>
            <person name="Li F."/>
            <person name="Zhang H."/>
            <person name="Feng B."/>
            <person name="Zhu X."/>
            <person name="Liu R."/>
            <person name="Schnable J.C."/>
            <person name="Zhu J.-K."/>
            <person name="Zhang H."/>
        </authorList>
    </citation>
    <scope>NUCLEOTIDE SEQUENCE [LARGE SCALE GENOMIC DNA]</scope>
</reference>
<dbReference type="InterPro" id="IPR010666">
    <property type="entry name" value="Znf_GRF"/>
</dbReference>
<accession>A0A3L6TBI5</accession>
<dbReference type="EMBL" id="PQIB02000002">
    <property type="protein sequence ID" value="RLN35591.1"/>
    <property type="molecule type" value="Genomic_DNA"/>
</dbReference>
<evidence type="ECO:0000256" key="5">
    <source>
        <dbReference type="SAM" id="Coils"/>
    </source>
</evidence>
<evidence type="ECO:0000256" key="3">
    <source>
        <dbReference type="ARBA" id="ARBA00022833"/>
    </source>
</evidence>
<evidence type="ECO:0000313" key="8">
    <source>
        <dbReference type="EMBL" id="RLN35591.1"/>
    </source>
</evidence>
<protein>
    <submittedName>
        <fullName evidence="8">RNase H-like protein</fullName>
    </submittedName>
</protein>